<proteinExistence type="inferred from homology"/>
<organism evidence="6 7">
    <name type="scientific">Arthrobacter pityocampae</name>
    <dbReference type="NCBI Taxonomy" id="547334"/>
    <lineage>
        <taxon>Bacteria</taxon>
        <taxon>Bacillati</taxon>
        <taxon>Actinomycetota</taxon>
        <taxon>Actinomycetes</taxon>
        <taxon>Micrococcales</taxon>
        <taxon>Micrococcaceae</taxon>
        <taxon>Arthrobacter</taxon>
    </lineage>
</organism>
<comment type="caution">
    <text evidence="6">The sequence shown here is derived from an EMBL/GenBank/DDBJ whole genome shotgun (WGS) entry which is preliminary data.</text>
</comment>
<keyword evidence="2" id="KW-0813">Transport</keyword>
<dbReference type="InterPro" id="IPR027417">
    <property type="entry name" value="P-loop_NTPase"/>
</dbReference>
<dbReference type="PANTHER" id="PTHR43335:SF4">
    <property type="entry name" value="ABC TRANSPORTER, ATP-BINDING PROTEIN"/>
    <property type="match status" value="1"/>
</dbReference>
<dbReference type="PROSITE" id="PS50893">
    <property type="entry name" value="ABC_TRANSPORTER_2"/>
    <property type="match status" value="1"/>
</dbReference>
<reference evidence="6 7" key="1">
    <citation type="journal article" date="2014" name="Int. J. Syst. Evol. Microbiol.">
        <title>Arthrobacter pityocampae sp. nov., isolated from Thaumetopoea pityocampa (Lep., Thaumetopoeidae).</title>
        <authorList>
            <person name="Ince I.A."/>
            <person name="Demirbag Z."/>
            <person name="Kati H."/>
        </authorList>
    </citation>
    <scope>NUCLEOTIDE SEQUENCE [LARGE SCALE GENOMIC DNA]</scope>
    <source>
        <strain evidence="6 7">Tp2</strain>
    </source>
</reference>
<name>A0A2S5IZ24_9MICC</name>
<dbReference type="Proteomes" id="UP000239297">
    <property type="component" value="Unassembled WGS sequence"/>
</dbReference>
<dbReference type="CDD" id="cd03230">
    <property type="entry name" value="ABC_DR_subfamily_A"/>
    <property type="match status" value="1"/>
</dbReference>
<dbReference type="OrthoDB" id="6198786at2"/>
<dbReference type="EMBL" id="PRKW01000002">
    <property type="protein sequence ID" value="PPB49842.1"/>
    <property type="molecule type" value="Genomic_DNA"/>
</dbReference>
<protein>
    <submittedName>
        <fullName evidence="6">ABC transporter ATP-binding protein</fullName>
    </submittedName>
</protein>
<keyword evidence="4 6" id="KW-0067">ATP-binding</keyword>
<evidence type="ECO:0000313" key="6">
    <source>
        <dbReference type="EMBL" id="PPB49842.1"/>
    </source>
</evidence>
<evidence type="ECO:0000259" key="5">
    <source>
        <dbReference type="PROSITE" id="PS50893"/>
    </source>
</evidence>
<comment type="similarity">
    <text evidence="1">Belongs to the ABC transporter superfamily.</text>
</comment>
<feature type="domain" description="ABC transporter" evidence="5">
    <location>
        <begin position="5"/>
        <end position="222"/>
    </location>
</feature>
<dbReference type="AlphaFoldDB" id="A0A2S5IZ24"/>
<dbReference type="Gene3D" id="3.40.50.300">
    <property type="entry name" value="P-loop containing nucleotide triphosphate hydrolases"/>
    <property type="match status" value="1"/>
</dbReference>
<dbReference type="PANTHER" id="PTHR43335">
    <property type="entry name" value="ABC TRANSPORTER, ATP-BINDING PROTEIN"/>
    <property type="match status" value="1"/>
</dbReference>
<keyword evidence="7" id="KW-1185">Reference proteome</keyword>
<accession>A0A2S5IZ24</accession>
<evidence type="ECO:0000313" key="7">
    <source>
        <dbReference type="Proteomes" id="UP000239297"/>
    </source>
</evidence>
<dbReference type="InterPro" id="IPR017871">
    <property type="entry name" value="ABC_transporter-like_CS"/>
</dbReference>
<dbReference type="InterPro" id="IPR003439">
    <property type="entry name" value="ABC_transporter-like_ATP-bd"/>
</dbReference>
<dbReference type="InterPro" id="IPR003593">
    <property type="entry name" value="AAA+_ATPase"/>
</dbReference>
<evidence type="ECO:0000256" key="3">
    <source>
        <dbReference type="ARBA" id="ARBA00022741"/>
    </source>
</evidence>
<dbReference type="SUPFAM" id="SSF52540">
    <property type="entry name" value="P-loop containing nucleoside triphosphate hydrolases"/>
    <property type="match status" value="1"/>
</dbReference>
<dbReference type="PROSITE" id="PS00211">
    <property type="entry name" value="ABC_TRANSPORTER_1"/>
    <property type="match status" value="1"/>
</dbReference>
<evidence type="ECO:0000256" key="1">
    <source>
        <dbReference type="ARBA" id="ARBA00005417"/>
    </source>
</evidence>
<dbReference type="GO" id="GO:0005524">
    <property type="term" value="F:ATP binding"/>
    <property type="evidence" value="ECO:0007669"/>
    <property type="project" value="UniProtKB-KW"/>
</dbReference>
<dbReference type="Pfam" id="PF00005">
    <property type="entry name" value="ABC_tran"/>
    <property type="match status" value="1"/>
</dbReference>
<dbReference type="GO" id="GO:0016887">
    <property type="term" value="F:ATP hydrolysis activity"/>
    <property type="evidence" value="ECO:0007669"/>
    <property type="project" value="InterPro"/>
</dbReference>
<evidence type="ECO:0000256" key="4">
    <source>
        <dbReference type="ARBA" id="ARBA00022840"/>
    </source>
</evidence>
<evidence type="ECO:0000256" key="2">
    <source>
        <dbReference type="ARBA" id="ARBA00022448"/>
    </source>
</evidence>
<keyword evidence="3" id="KW-0547">Nucleotide-binding</keyword>
<dbReference type="SMART" id="SM00382">
    <property type="entry name" value="AAA"/>
    <property type="match status" value="1"/>
</dbReference>
<sequence>MGDVLEAERLVVGYAGAPVCGEVSLRIAAGEVLAVVGFNGAGKSTVVRTLAGRQDPLSGDVRIHGLPVMPDAIGFRREVAAVFDGDVFFPGLTAREHLLLVARGHALDSPDVAVDAELAFFGLTERSHAIPEALSSGQRRRLLLAAAFIRPASLLILDEPEQRLDPMMRDALTDRIRQRARAGTAVVLVTHDPRLLTKTASTCVLIDEVLAHVDTERGARIIAGA</sequence>
<gene>
    <name evidence="6" type="ORF">C4K88_03880</name>
</gene>